<protein>
    <submittedName>
        <fullName evidence="6">TetR/AcrR family transcriptional regulator</fullName>
    </submittedName>
</protein>
<evidence type="ECO:0000313" key="6">
    <source>
        <dbReference type="EMBL" id="RZQ63427.1"/>
    </source>
</evidence>
<dbReference type="SUPFAM" id="SSF46689">
    <property type="entry name" value="Homeodomain-like"/>
    <property type="match status" value="1"/>
</dbReference>
<dbReference type="InterPro" id="IPR050109">
    <property type="entry name" value="HTH-type_TetR-like_transc_reg"/>
</dbReference>
<sequence>MSRGRPRDPEADRAILDAAGEIFLERGVEGTSIEQVAKRAGVGKLTVYRRWPSKEDLIAQAVETLVTEEIPWPSPEQIASRSPYELVEQGLDATARAAASPRLRALVARVFGSSVSHPALMEIYWRGYILPRRELTRALLARAQEEGSVAPDADLDALTDMLAGATTYRMLRPDPPDADAMRAYLRSLYVQVGLLR</sequence>
<keyword evidence="2 4" id="KW-0238">DNA-binding</keyword>
<keyword evidence="1" id="KW-0805">Transcription regulation</keyword>
<evidence type="ECO:0000313" key="7">
    <source>
        <dbReference type="Proteomes" id="UP000292003"/>
    </source>
</evidence>
<dbReference type="FunFam" id="1.10.10.60:FF:000141">
    <property type="entry name" value="TetR family transcriptional regulator"/>
    <property type="match status" value="1"/>
</dbReference>
<evidence type="ECO:0000256" key="3">
    <source>
        <dbReference type="ARBA" id="ARBA00023163"/>
    </source>
</evidence>
<dbReference type="InterPro" id="IPR036271">
    <property type="entry name" value="Tet_transcr_reg_TetR-rel_C_sf"/>
</dbReference>
<dbReference type="SUPFAM" id="SSF48498">
    <property type="entry name" value="Tetracyclin repressor-like, C-terminal domain"/>
    <property type="match status" value="1"/>
</dbReference>
<evidence type="ECO:0000256" key="4">
    <source>
        <dbReference type="PROSITE-ProRule" id="PRU00335"/>
    </source>
</evidence>
<dbReference type="GO" id="GO:0000976">
    <property type="term" value="F:transcription cis-regulatory region binding"/>
    <property type="evidence" value="ECO:0007669"/>
    <property type="project" value="TreeGrafter"/>
</dbReference>
<comment type="caution">
    <text evidence="6">The sequence shown here is derived from an EMBL/GenBank/DDBJ whole genome shotgun (WGS) entry which is preliminary data.</text>
</comment>
<evidence type="ECO:0000259" key="5">
    <source>
        <dbReference type="PROSITE" id="PS50977"/>
    </source>
</evidence>
<dbReference type="InterPro" id="IPR001647">
    <property type="entry name" value="HTH_TetR"/>
</dbReference>
<dbReference type="PANTHER" id="PTHR30055">
    <property type="entry name" value="HTH-TYPE TRANSCRIPTIONAL REGULATOR RUTR"/>
    <property type="match status" value="1"/>
</dbReference>
<dbReference type="Proteomes" id="UP000292003">
    <property type="component" value="Unassembled WGS sequence"/>
</dbReference>
<dbReference type="Gene3D" id="1.10.10.60">
    <property type="entry name" value="Homeodomain-like"/>
    <property type="match status" value="1"/>
</dbReference>
<name>A0A4Q7J892_9PSEU</name>
<dbReference type="EMBL" id="SFCC01000006">
    <property type="protein sequence ID" value="RZQ63427.1"/>
    <property type="molecule type" value="Genomic_DNA"/>
</dbReference>
<organism evidence="6 7">
    <name type="scientific">Amycolatopsis suaedae</name>
    <dbReference type="NCBI Taxonomy" id="2510978"/>
    <lineage>
        <taxon>Bacteria</taxon>
        <taxon>Bacillati</taxon>
        <taxon>Actinomycetota</taxon>
        <taxon>Actinomycetes</taxon>
        <taxon>Pseudonocardiales</taxon>
        <taxon>Pseudonocardiaceae</taxon>
        <taxon>Amycolatopsis</taxon>
    </lineage>
</organism>
<accession>A0A4Q7J892</accession>
<dbReference type="PANTHER" id="PTHR30055:SF148">
    <property type="entry name" value="TETR-FAMILY TRANSCRIPTIONAL REGULATOR"/>
    <property type="match status" value="1"/>
</dbReference>
<dbReference type="Pfam" id="PF16859">
    <property type="entry name" value="TetR_C_11"/>
    <property type="match status" value="1"/>
</dbReference>
<keyword evidence="3" id="KW-0804">Transcription</keyword>
<dbReference type="InterPro" id="IPR009057">
    <property type="entry name" value="Homeodomain-like_sf"/>
</dbReference>
<dbReference type="OrthoDB" id="9796019at2"/>
<evidence type="ECO:0000256" key="1">
    <source>
        <dbReference type="ARBA" id="ARBA00023015"/>
    </source>
</evidence>
<dbReference type="Pfam" id="PF00440">
    <property type="entry name" value="TetR_N"/>
    <property type="match status" value="1"/>
</dbReference>
<keyword evidence="7" id="KW-1185">Reference proteome</keyword>
<reference evidence="6 7" key="1">
    <citation type="submission" date="2019-02" db="EMBL/GenBank/DDBJ databases">
        <title>Draft genome sequence of Amycolatopsis sp. 8-3EHSu isolated from roots of Suaeda maritima.</title>
        <authorList>
            <person name="Duangmal K."/>
            <person name="Chantavorakit T."/>
        </authorList>
    </citation>
    <scope>NUCLEOTIDE SEQUENCE [LARGE SCALE GENOMIC DNA]</scope>
    <source>
        <strain evidence="6 7">8-3EHSu</strain>
    </source>
</reference>
<dbReference type="GO" id="GO:0045892">
    <property type="term" value="P:negative regulation of DNA-templated transcription"/>
    <property type="evidence" value="ECO:0007669"/>
    <property type="project" value="UniProtKB-ARBA"/>
</dbReference>
<feature type="DNA-binding region" description="H-T-H motif" evidence="4">
    <location>
        <begin position="32"/>
        <end position="51"/>
    </location>
</feature>
<dbReference type="PRINTS" id="PR00455">
    <property type="entry name" value="HTHTETR"/>
</dbReference>
<dbReference type="PROSITE" id="PS50977">
    <property type="entry name" value="HTH_TETR_2"/>
    <property type="match status" value="1"/>
</dbReference>
<dbReference type="RefSeq" id="WP_130475680.1">
    <property type="nucleotide sequence ID" value="NZ_SFCC01000006.1"/>
</dbReference>
<feature type="domain" description="HTH tetR-type" evidence="5">
    <location>
        <begin position="9"/>
        <end position="69"/>
    </location>
</feature>
<evidence type="ECO:0000256" key="2">
    <source>
        <dbReference type="ARBA" id="ARBA00023125"/>
    </source>
</evidence>
<dbReference type="GO" id="GO:0003700">
    <property type="term" value="F:DNA-binding transcription factor activity"/>
    <property type="evidence" value="ECO:0007669"/>
    <property type="project" value="TreeGrafter"/>
</dbReference>
<proteinExistence type="predicted"/>
<dbReference type="InterPro" id="IPR011075">
    <property type="entry name" value="TetR_C"/>
</dbReference>
<gene>
    <name evidence="6" type="ORF">EWH70_13365</name>
</gene>
<dbReference type="Gene3D" id="1.10.357.10">
    <property type="entry name" value="Tetracycline Repressor, domain 2"/>
    <property type="match status" value="1"/>
</dbReference>
<dbReference type="AlphaFoldDB" id="A0A4Q7J892"/>